<sequence length="73" mass="8156">MGHWRREIMKLPATMCLSPNLRTSCWSKQGSMTRLPLRQPDSLFSGVQMLIGAIPKAITLCTRLCEGCYALGE</sequence>
<gene>
    <name evidence="1" type="ORF">ASPTUDRAFT_914336</name>
</gene>
<dbReference type="Proteomes" id="UP000184304">
    <property type="component" value="Unassembled WGS sequence"/>
</dbReference>
<dbReference type="AlphaFoldDB" id="A0A1L9NM71"/>
<protein>
    <submittedName>
        <fullName evidence="1">Uncharacterized protein</fullName>
    </submittedName>
</protein>
<dbReference type="VEuPathDB" id="FungiDB:ASPTUDRAFT_914336"/>
<evidence type="ECO:0000313" key="2">
    <source>
        <dbReference type="Proteomes" id="UP000184304"/>
    </source>
</evidence>
<dbReference type="EMBL" id="KV878176">
    <property type="protein sequence ID" value="OJI90329.1"/>
    <property type="molecule type" value="Genomic_DNA"/>
</dbReference>
<name>A0A1L9NM71_ASPTC</name>
<keyword evidence="2" id="KW-1185">Reference proteome</keyword>
<accession>A0A1L9NM71</accession>
<reference evidence="2" key="1">
    <citation type="journal article" date="2017" name="Genome Biol.">
        <title>Comparative genomics reveals high biological diversity and specific adaptations in the industrially and medically important fungal genus Aspergillus.</title>
        <authorList>
            <person name="de Vries R.P."/>
            <person name="Riley R."/>
            <person name="Wiebenga A."/>
            <person name="Aguilar-Osorio G."/>
            <person name="Amillis S."/>
            <person name="Uchima C.A."/>
            <person name="Anderluh G."/>
            <person name="Asadollahi M."/>
            <person name="Askin M."/>
            <person name="Barry K."/>
            <person name="Battaglia E."/>
            <person name="Bayram O."/>
            <person name="Benocci T."/>
            <person name="Braus-Stromeyer S.A."/>
            <person name="Caldana C."/>
            <person name="Canovas D."/>
            <person name="Cerqueira G.C."/>
            <person name="Chen F."/>
            <person name="Chen W."/>
            <person name="Choi C."/>
            <person name="Clum A."/>
            <person name="Dos Santos R.A."/>
            <person name="Damasio A.R."/>
            <person name="Diallinas G."/>
            <person name="Emri T."/>
            <person name="Fekete E."/>
            <person name="Flipphi M."/>
            <person name="Freyberg S."/>
            <person name="Gallo A."/>
            <person name="Gournas C."/>
            <person name="Habgood R."/>
            <person name="Hainaut M."/>
            <person name="Harispe M.L."/>
            <person name="Henrissat B."/>
            <person name="Hilden K.S."/>
            <person name="Hope R."/>
            <person name="Hossain A."/>
            <person name="Karabika E."/>
            <person name="Karaffa L."/>
            <person name="Karanyi Z."/>
            <person name="Krasevec N."/>
            <person name="Kuo A."/>
            <person name="Kusch H."/>
            <person name="LaButti K."/>
            <person name="Lagendijk E.L."/>
            <person name="Lapidus A."/>
            <person name="Levasseur A."/>
            <person name="Lindquist E."/>
            <person name="Lipzen A."/>
            <person name="Logrieco A.F."/>
            <person name="MacCabe A."/>
            <person name="Maekelae M.R."/>
            <person name="Malavazi I."/>
            <person name="Melin P."/>
            <person name="Meyer V."/>
            <person name="Mielnichuk N."/>
            <person name="Miskei M."/>
            <person name="Molnar A.P."/>
            <person name="Mule G."/>
            <person name="Ngan C.Y."/>
            <person name="Orejas M."/>
            <person name="Orosz E."/>
            <person name="Ouedraogo J.P."/>
            <person name="Overkamp K.M."/>
            <person name="Park H.-S."/>
            <person name="Perrone G."/>
            <person name="Piumi F."/>
            <person name="Punt P.J."/>
            <person name="Ram A.F."/>
            <person name="Ramon A."/>
            <person name="Rauscher S."/>
            <person name="Record E."/>
            <person name="Riano-Pachon D.M."/>
            <person name="Robert V."/>
            <person name="Roehrig J."/>
            <person name="Ruller R."/>
            <person name="Salamov A."/>
            <person name="Salih N.S."/>
            <person name="Samson R.A."/>
            <person name="Sandor E."/>
            <person name="Sanguinetti M."/>
            <person name="Schuetze T."/>
            <person name="Sepcic K."/>
            <person name="Shelest E."/>
            <person name="Sherlock G."/>
            <person name="Sophianopoulou V."/>
            <person name="Squina F.M."/>
            <person name="Sun H."/>
            <person name="Susca A."/>
            <person name="Todd R.B."/>
            <person name="Tsang A."/>
            <person name="Unkles S.E."/>
            <person name="van de Wiele N."/>
            <person name="van Rossen-Uffink D."/>
            <person name="Oliveira J.V."/>
            <person name="Vesth T.C."/>
            <person name="Visser J."/>
            <person name="Yu J.-H."/>
            <person name="Zhou M."/>
            <person name="Andersen M.R."/>
            <person name="Archer D.B."/>
            <person name="Baker S.E."/>
            <person name="Benoit I."/>
            <person name="Brakhage A.A."/>
            <person name="Braus G.H."/>
            <person name="Fischer R."/>
            <person name="Frisvad J.C."/>
            <person name="Goldman G.H."/>
            <person name="Houbraken J."/>
            <person name="Oakley B."/>
            <person name="Pocsi I."/>
            <person name="Scazzocchio C."/>
            <person name="Seiboth B."/>
            <person name="vanKuyk P.A."/>
            <person name="Wortman J."/>
            <person name="Dyer P.S."/>
            <person name="Grigoriev I.V."/>
        </authorList>
    </citation>
    <scope>NUCLEOTIDE SEQUENCE [LARGE SCALE GENOMIC DNA]</scope>
    <source>
        <strain evidence="2">CBS 134.48</strain>
    </source>
</reference>
<proteinExistence type="predicted"/>
<evidence type="ECO:0000313" key="1">
    <source>
        <dbReference type="EMBL" id="OJI90329.1"/>
    </source>
</evidence>
<organism evidence="1 2">
    <name type="scientific">Aspergillus tubingensis (strain CBS 134.48)</name>
    <dbReference type="NCBI Taxonomy" id="767770"/>
    <lineage>
        <taxon>Eukaryota</taxon>
        <taxon>Fungi</taxon>
        <taxon>Dikarya</taxon>
        <taxon>Ascomycota</taxon>
        <taxon>Pezizomycotina</taxon>
        <taxon>Eurotiomycetes</taxon>
        <taxon>Eurotiomycetidae</taxon>
        <taxon>Eurotiales</taxon>
        <taxon>Aspergillaceae</taxon>
        <taxon>Aspergillus</taxon>
        <taxon>Aspergillus subgen. Circumdati</taxon>
    </lineage>
</organism>